<dbReference type="Gene3D" id="3.90.70.10">
    <property type="entry name" value="Cysteine proteinases"/>
    <property type="match status" value="2"/>
</dbReference>
<dbReference type="InterPro" id="IPR018200">
    <property type="entry name" value="USP_CS"/>
</dbReference>
<reference evidence="9 10" key="1">
    <citation type="submission" date="2016-10" db="EMBL/GenBank/DDBJ databases">
        <title>Draft genome sequence of Coniochaeta ligniaria NRRL30616, a lignocellulolytic fungus for bioabatement of inhibitors in plant biomass hydrolysates.</title>
        <authorList>
            <consortium name="DOE Joint Genome Institute"/>
            <person name="Jimenez D.J."/>
            <person name="Hector R.E."/>
            <person name="Riley R."/>
            <person name="Sun H."/>
            <person name="Grigoriev I.V."/>
            <person name="Van Elsas J.D."/>
            <person name="Nichols N.N."/>
        </authorList>
    </citation>
    <scope>NUCLEOTIDE SEQUENCE [LARGE SCALE GENOMIC DNA]</scope>
    <source>
        <strain evidence="9 10">NRRL 30616</strain>
    </source>
</reference>
<keyword evidence="3" id="KW-0645">Protease</keyword>
<keyword evidence="10" id="KW-1185">Reference proteome</keyword>
<evidence type="ECO:0000256" key="5">
    <source>
        <dbReference type="ARBA" id="ARBA00022801"/>
    </source>
</evidence>
<evidence type="ECO:0000313" key="9">
    <source>
        <dbReference type="EMBL" id="OIW26512.1"/>
    </source>
</evidence>
<dbReference type="InterPro" id="IPR001394">
    <property type="entry name" value="Peptidase_C19_UCH"/>
</dbReference>
<dbReference type="GO" id="GO:0043161">
    <property type="term" value="P:proteasome-mediated ubiquitin-dependent protein catabolic process"/>
    <property type="evidence" value="ECO:0007669"/>
    <property type="project" value="InterPro"/>
</dbReference>
<keyword evidence="6" id="KW-0788">Thiol protease</keyword>
<evidence type="ECO:0000256" key="6">
    <source>
        <dbReference type="ARBA" id="ARBA00022807"/>
    </source>
</evidence>
<sequence>MRVETEQPVMVDDSPRPGRLAPRWLHDLYMGILADREGDTGDLFTRCEHLPDRLSLTDASARPPNGHELLSIDIQCPEATVKSQLISCICRHCKYHFLFHFEQDSPSICPTPHNSNNENGKAALCHLVLAESQVMVPTAEDVFNPVTQTGTWRCSSPTCSFKVSVAISKPRMKMEHIKLVVDEKRIAHQRQQAIELDPVRFNPQTLKNDMEYTALTTLNAYLRDCLGKTVDEQPKRIATRNKRFYIQFGASSSHIFEYLGLEKRVIDDEDYWFLPELEHYPNEKTPINTQRAFIEDARSEIQALIEEQGGQQSGGVVKPWSEALFKLKRALNCPWWDTAGGKKPEDADADFRLLGTLPNPNEDMLKYAYQRQVDADPLRRKVYCDALQRLASHRSVDLQIFTVTEASLIEQQEASFNTPLAQAYSHFNLPADCTESDDFVINRYLVFFEQSPAQKMQHRQKLFLIGHERKSKSIMEQAARGFSFEEACDYLQLEPGVKAGNSPDLAVLDYYVDQAVEVGSSTHVSPPTSAFFLELLITPIKSYAADVKRQGFLDAGATYANLLGAQDQITVSNEGQQIDLSLPPGLDNLRNTCYLNSILQYLYTVTPVRELVLNYDPAAVGLSEDLANQNEEVYLGREFTRELQRLFKDLGSASTKFVKPQQRLANAAWLSPDKVNADAAQKNSSKQPTPPPLPARPAPIPNSQQANVDPTVVTVAPIDLTNDESPAASMASSQTLINLPLESSFEMMERDEQPPVIDKQKSTAADVHPEAQSQLRALMAALDQTEVVGTDQMDVEEVMGRCINHLRAAVNPGSVIHANDAEHHRDIITDTFYISFASMRMEMGKDQYNRSISYERWVTANPGVDGPVHLYEALDNFFDREMIGEKILSYTAIVKPPPIFHVCIQRSKVGGGKNTNPVAIPEVLFLDRYMEAEESSPVYKARARSWAIKAQLENIAAIKAPKKAEAAAESGPSATAAASIEESIGRHLNNWSFEPGVNDPDTTDEDYVVINPEVKTILDASPVSESTSSPSFFKPREPFQHPALEVDLSAHIDTDLQTREDVLKAELETLFTGLESERYRLHAVICHAGQTAKSGHYWVWIYDFGARVWRKYNDTTVTERREDESKALLEELSKAGEPYYLAYVREEGLEGLVEVPGRRINEVVEEAGVLEVDPEMMQGVEKGGMEELPAYDG</sequence>
<dbReference type="GO" id="GO:0004843">
    <property type="term" value="F:cysteine-type deubiquitinase activity"/>
    <property type="evidence" value="ECO:0007669"/>
    <property type="project" value="UniProtKB-EC"/>
</dbReference>
<feature type="compositionally biased region" description="Pro residues" evidence="7">
    <location>
        <begin position="688"/>
        <end position="700"/>
    </location>
</feature>
<proteinExistence type="predicted"/>
<dbReference type="PANTHER" id="PTHR43982">
    <property type="entry name" value="UBIQUITIN CARBOXYL-TERMINAL HYDROLASE"/>
    <property type="match status" value="1"/>
</dbReference>
<evidence type="ECO:0000259" key="8">
    <source>
        <dbReference type="PROSITE" id="PS50235"/>
    </source>
</evidence>
<dbReference type="Pfam" id="PF00443">
    <property type="entry name" value="UCH"/>
    <property type="match status" value="1"/>
</dbReference>
<evidence type="ECO:0000256" key="2">
    <source>
        <dbReference type="ARBA" id="ARBA00012759"/>
    </source>
</evidence>
<accession>A0A1J7J9P5</accession>
<organism evidence="9 10">
    <name type="scientific">Coniochaeta ligniaria NRRL 30616</name>
    <dbReference type="NCBI Taxonomy" id="1408157"/>
    <lineage>
        <taxon>Eukaryota</taxon>
        <taxon>Fungi</taxon>
        <taxon>Dikarya</taxon>
        <taxon>Ascomycota</taxon>
        <taxon>Pezizomycotina</taxon>
        <taxon>Sordariomycetes</taxon>
        <taxon>Sordariomycetidae</taxon>
        <taxon>Coniochaetales</taxon>
        <taxon>Coniochaetaceae</taxon>
        <taxon>Coniochaeta</taxon>
    </lineage>
</organism>
<feature type="region of interest" description="Disordered" evidence="7">
    <location>
        <begin position="676"/>
        <end position="707"/>
    </location>
</feature>
<dbReference type="OrthoDB" id="2420415at2759"/>
<keyword evidence="4" id="KW-0833">Ubl conjugation pathway</keyword>
<dbReference type="InterPro" id="IPR025305">
    <property type="entry name" value="UCH_repeat_domain"/>
</dbReference>
<keyword evidence="5" id="KW-0378">Hydrolase</keyword>
<dbReference type="InterPro" id="IPR038765">
    <property type="entry name" value="Papain-like_cys_pep_sf"/>
</dbReference>
<name>A0A1J7J9P5_9PEZI</name>
<evidence type="ECO:0000256" key="4">
    <source>
        <dbReference type="ARBA" id="ARBA00022786"/>
    </source>
</evidence>
<dbReference type="GO" id="GO:0016579">
    <property type="term" value="P:protein deubiquitination"/>
    <property type="evidence" value="ECO:0007669"/>
    <property type="project" value="InterPro"/>
</dbReference>
<dbReference type="PROSITE" id="PS00973">
    <property type="entry name" value="USP_2"/>
    <property type="match status" value="1"/>
</dbReference>
<gene>
    <name evidence="9" type="ORF">CONLIGDRAFT_706824</name>
</gene>
<dbReference type="PROSITE" id="PS50235">
    <property type="entry name" value="USP_3"/>
    <property type="match status" value="1"/>
</dbReference>
<evidence type="ECO:0000256" key="1">
    <source>
        <dbReference type="ARBA" id="ARBA00000707"/>
    </source>
</evidence>
<dbReference type="GO" id="GO:0061136">
    <property type="term" value="P:regulation of proteasomal protein catabolic process"/>
    <property type="evidence" value="ECO:0007669"/>
    <property type="project" value="TreeGrafter"/>
</dbReference>
<dbReference type="PANTHER" id="PTHR43982:SF6">
    <property type="entry name" value="UBIQUITIN CARBOXYL-TERMINAL HYDROLASE 2-RELATED"/>
    <property type="match status" value="1"/>
</dbReference>
<dbReference type="EC" id="3.4.19.12" evidence="2"/>
<dbReference type="Proteomes" id="UP000182658">
    <property type="component" value="Unassembled WGS sequence"/>
</dbReference>
<dbReference type="FunCoup" id="A0A1J7J9P5">
    <property type="interactions" value="54"/>
</dbReference>
<dbReference type="Pfam" id="PF13446">
    <property type="entry name" value="RPT"/>
    <property type="match status" value="1"/>
</dbReference>
<dbReference type="STRING" id="1408157.A0A1J7J9P5"/>
<evidence type="ECO:0000256" key="3">
    <source>
        <dbReference type="ARBA" id="ARBA00022670"/>
    </source>
</evidence>
<dbReference type="SUPFAM" id="SSF54001">
    <property type="entry name" value="Cysteine proteinases"/>
    <property type="match status" value="1"/>
</dbReference>
<dbReference type="GO" id="GO:0070628">
    <property type="term" value="F:proteasome binding"/>
    <property type="evidence" value="ECO:0007669"/>
    <property type="project" value="TreeGrafter"/>
</dbReference>
<evidence type="ECO:0000256" key="7">
    <source>
        <dbReference type="SAM" id="MobiDB-lite"/>
    </source>
</evidence>
<comment type="catalytic activity">
    <reaction evidence="1">
        <text>Thiol-dependent hydrolysis of ester, thioester, amide, peptide and isopeptide bonds formed by the C-terminal Gly of ubiquitin (a 76-residue protein attached to proteins as an intracellular targeting signal).</text>
        <dbReference type="EC" id="3.4.19.12"/>
    </reaction>
</comment>
<evidence type="ECO:0000313" key="10">
    <source>
        <dbReference type="Proteomes" id="UP000182658"/>
    </source>
</evidence>
<dbReference type="AlphaFoldDB" id="A0A1J7J9P5"/>
<dbReference type="EMBL" id="KV875100">
    <property type="protein sequence ID" value="OIW26512.1"/>
    <property type="molecule type" value="Genomic_DNA"/>
</dbReference>
<dbReference type="InterPro" id="IPR028889">
    <property type="entry name" value="USP"/>
</dbReference>
<dbReference type="InParanoid" id="A0A1J7J9P5"/>
<dbReference type="InterPro" id="IPR044635">
    <property type="entry name" value="UBP14-like"/>
</dbReference>
<feature type="domain" description="USP" evidence="8">
    <location>
        <begin position="584"/>
        <end position="1146"/>
    </location>
</feature>
<protein>
    <recommendedName>
        <fullName evidence="2">ubiquitinyl hydrolase 1</fullName>
        <ecNumber evidence="2">3.4.19.12</ecNumber>
    </recommendedName>
</protein>